<comment type="subcellular location">
    <subcellularLocation>
        <location evidence="1">Endoplasmic reticulum membrane</location>
        <topology evidence="1">Multi-pass membrane protein</topology>
    </subcellularLocation>
</comment>
<evidence type="ECO:0000256" key="9">
    <source>
        <dbReference type="ARBA" id="ARBA00023136"/>
    </source>
</evidence>
<comment type="caution">
    <text evidence="12">The sequence shown here is derived from an EMBL/GenBank/DDBJ whole genome shotgun (WGS) entry which is preliminary data.</text>
</comment>
<keyword evidence="13" id="KW-1185">Reference proteome</keyword>
<dbReference type="AlphaFoldDB" id="A0ABD2N231"/>
<evidence type="ECO:0000256" key="1">
    <source>
        <dbReference type="ARBA" id="ARBA00004477"/>
    </source>
</evidence>
<organism evidence="12 13">
    <name type="scientific">Cryptolaemus montrouzieri</name>
    <dbReference type="NCBI Taxonomy" id="559131"/>
    <lineage>
        <taxon>Eukaryota</taxon>
        <taxon>Metazoa</taxon>
        <taxon>Ecdysozoa</taxon>
        <taxon>Arthropoda</taxon>
        <taxon>Hexapoda</taxon>
        <taxon>Insecta</taxon>
        <taxon>Pterygota</taxon>
        <taxon>Neoptera</taxon>
        <taxon>Endopterygota</taxon>
        <taxon>Coleoptera</taxon>
        <taxon>Polyphaga</taxon>
        <taxon>Cucujiformia</taxon>
        <taxon>Coccinelloidea</taxon>
        <taxon>Coccinellidae</taxon>
        <taxon>Scymninae</taxon>
        <taxon>Scymnini</taxon>
        <taxon>Cryptolaemus</taxon>
    </lineage>
</organism>
<evidence type="ECO:0000313" key="13">
    <source>
        <dbReference type="Proteomes" id="UP001516400"/>
    </source>
</evidence>
<dbReference type="EC" id="3.1.-.-" evidence="10"/>
<keyword evidence="6 10" id="KW-0256">Endoplasmic reticulum</keyword>
<feature type="domain" description="GPI inositol-deacylase PGAP1-like alpha/beta" evidence="11">
    <location>
        <begin position="4"/>
        <end position="186"/>
    </location>
</feature>
<keyword evidence="5 10" id="KW-0378">Hydrolase</keyword>
<dbReference type="InterPro" id="IPR039529">
    <property type="entry name" value="PGAP1/BST1"/>
</dbReference>
<dbReference type="EMBL" id="JABFTP020000062">
    <property type="protein sequence ID" value="KAL3272555.1"/>
    <property type="molecule type" value="Genomic_DNA"/>
</dbReference>
<evidence type="ECO:0000313" key="12">
    <source>
        <dbReference type="EMBL" id="KAL3272555.1"/>
    </source>
</evidence>
<dbReference type="InterPro" id="IPR029058">
    <property type="entry name" value="AB_hydrolase_fold"/>
</dbReference>
<evidence type="ECO:0000256" key="8">
    <source>
        <dbReference type="ARBA" id="ARBA00022989"/>
    </source>
</evidence>
<evidence type="ECO:0000259" key="11">
    <source>
        <dbReference type="Pfam" id="PF07819"/>
    </source>
</evidence>
<evidence type="ECO:0000256" key="4">
    <source>
        <dbReference type="ARBA" id="ARBA00022692"/>
    </source>
</evidence>
<evidence type="ECO:0000256" key="10">
    <source>
        <dbReference type="RuleBase" id="RU365011"/>
    </source>
</evidence>
<sequence>MASVALRKAVNKRLPYHFDYFTINMNEELTGLSGIFLNDQLDYVNRSLHFILTLYKNQKYPPTSVILIGHSMGGVIARKLAQLESSPVQIVITLASPHKRSPIILDEYISSFYENVKDPIRPNITFINLSGGYSDLLVPTTLTDSKDNTSLYAITTHIPLSWAPADHKQILWCKQTVLVLTRCLFDCVDSRYRQIATSNEYRMRIFEHHLLKHSGTNAKSREKYDNMVAIENDADWIEKSQRQYTVKYLKGVKELQWYMIRLLSDPKNEKLTIVALNLKTVDWVFMCNAHIPKKTYRICEDGMHLSHLSTIDPSARYKRRSLTINLHDLKKNYSNEFSHVIFKVAPSQDPVVFHVDVYNSNSRKIDVKLPNWSDLWRKSIIKETTYSAIRYEIILPDLSHVIQSFYVYLKPLKCTSESHHATVSLVVPWGNENSHKHFTDSDSDPFHVRLYNSKPNGSQESAYLKLTLDPTCKYEVSIQRSLRGTLSQMARFYTPLLVVNVATVVLLILKTQLQSLGSEQGCISFFTALKSGTKPYYVLGCAKLGTALLR</sequence>
<keyword evidence="4" id="KW-0812">Transmembrane</keyword>
<evidence type="ECO:0000256" key="5">
    <source>
        <dbReference type="ARBA" id="ARBA00022801"/>
    </source>
</evidence>
<dbReference type="SUPFAM" id="SSF53474">
    <property type="entry name" value="alpha/beta-Hydrolases"/>
    <property type="match status" value="1"/>
</dbReference>
<evidence type="ECO:0000256" key="7">
    <source>
        <dbReference type="ARBA" id="ARBA00022927"/>
    </source>
</evidence>
<comment type="function">
    <text evidence="10">Involved in inositol deacylation of GPI-anchored proteins which plays important roles in the quality control and ER-associated degradation of GPI-anchored proteins.</text>
</comment>
<evidence type="ECO:0000256" key="2">
    <source>
        <dbReference type="ARBA" id="ARBA00006931"/>
    </source>
</evidence>
<proteinExistence type="inferred from homology"/>
<keyword evidence="3 10" id="KW-0813">Transport</keyword>
<dbReference type="PANTHER" id="PTHR15495:SF7">
    <property type="entry name" value="GPI INOSITOL-DEACYLASE"/>
    <property type="match status" value="1"/>
</dbReference>
<dbReference type="GO" id="GO:0005789">
    <property type="term" value="C:endoplasmic reticulum membrane"/>
    <property type="evidence" value="ECO:0007669"/>
    <property type="project" value="UniProtKB-SubCell"/>
</dbReference>
<dbReference type="Proteomes" id="UP001516400">
    <property type="component" value="Unassembled WGS sequence"/>
</dbReference>
<comment type="similarity">
    <text evidence="2 10">Belongs to the GPI inositol-deacylase family.</text>
</comment>
<evidence type="ECO:0000256" key="6">
    <source>
        <dbReference type="ARBA" id="ARBA00022824"/>
    </source>
</evidence>
<name>A0ABD2N231_9CUCU</name>
<dbReference type="PANTHER" id="PTHR15495">
    <property type="entry name" value="NEGATIVE REGULATOR OF VESICLE FORMATION-RELATED"/>
    <property type="match status" value="1"/>
</dbReference>
<accession>A0ABD2N231</accession>
<keyword evidence="7 10" id="KW-0653">Protein transport</keyword>
<keyword evidence="9 10" id="KW-0472">Membrane</keyword>
<dbReference type="Pfam" id="PF07819">
    <property type="entry name" value="PGAP1"/>
    <property type="match status" value="1"/>
</dbReference>
<evidence type="ECO:0000256" key="3">
    <source>
        <dbReference type="ARBA" id="ARBA00022448"/>
    </source>
</evidence>
<dbReference type="GO" id="GO:0015031">
    <property type="term" value="P:protein transport"/>
    <property type="evidence" value="ECO:0007669"/>
    <property type="project" value="UniProtKB-KW"/>
</dbReference>
<gene>
    <name evidence="12" type="ORF">HHI36_014026</name>
</gene>
<dbReference type="GO" id="GO:0016787">
    <property type="term" value="F:hydrolase activity"/>
    <property type="evidence" value="ECO:0007669"/>
    <property type="project" value="UniProtKB-KW"/>
</dbReference>
<dbReference type="Pfam" id="PF24660">
    <property type="entry name" value="PGAP1_3rd"/>
    <property type="match status" value="1"/>
</dbReference>
<keyword evidence="8" id="KW-1133">Transmembrane helix</keyword>
<protein>
    <recommendedName>
        <fullName evidence="10">GPI inositol-deacylase</fullName>
        <ecNumber evidence="10">3.1.-.-</ecNumber>
    </recommendedName>
</protein>
<reference evidence="12 13" key="1">
    <citation type="journal article" date="2021" name="BMC Biol.">
        <title>Horizontally acquired antibacterial genes associated with adaptive radiation of ladybird beetles.</title>
        <authorList>
            <person name="Li H.S."/>
            <person name="Tang X.F."/>
            <person name="Huang Y.H."/>
            <person name="Xu Z.Y."/>
            <person name="Chen M.L."/>
            <person name="Du X.Y."/>
            <person name="Qiu B.Y."/>
            <person name="Chen P.T."/>
            <person name="Zhang W."/>
            <person name="Slipinski A."/>
            <person name="Escalona H.E."/>
            <person name="Waterhouse R.M."/>
            <person name="Zwick A."/>
            <person name="Pang H."/>
        </authorList>
    </citation>
    <scope>NUCLEOTIDE SEQUENCE [LARGE SCALE GENOMIC DNA]</scope>
    <source>
        <strain evidence="12">SYSU2018</strain>
    </source>
</reference>
<dbReference type="InterPro" id="IPR012908">
    <property type="entry name" value="PGAP1-ab_dom-like"/>
</dbReference>
<dbReference type="Gene3D" id="3.40.50.1820">
    <property type="entry name" value="alpha/beta hydrolase"/>
    <property type="match status" value="1"/>
</dbReference>